<dbReference type="EMBL" id="VSWD01000013">
    <property type="protein sequence ID" value="KAK3084781.1"/>
    <property type="molecule type" value="Genomic_DNA"/>
</dbReference>
<dbReference type="PROSITE" id="PS50119">
    <property type="entry name" value="ZF_BBOX"/>
    <property type="match status" value="1"/>
</dbReference>
<organism evidence="3 4">
    <name type="scientific">Pinctada imbricata</name>
    <name type="common">Atlantic pearl-oyster</name>
    <name type="synonym">Pinctada martensii</name>
    <dbReference type="NCBI Taxonomy" id="66713"/>
    <lineage>
        <taxon>Eukaryota</taxon>
        <taxon>Metazoa</taxon>
        <taxon>Spiralia</taxon>
        <taxon>Lophotrochozoa</taxon>
        <taxon>Mollusca</taxon>
        <taxon>Bivalvia</taxon>
        <taxon>Autobranchia</taxon>
        <taxon>Pteriomorphia</taxon>
        <taxon>Pterioida</taxon>
        <taxon>Pterioidea</taxon>
        <taxon>Pteriidae</taxon>
        <taxon>Pinctada</taxon>
    </lineage>
</organism>
<dbReference type="GO" id="GO:0008270">
    <property type="term" value="F:zinc ion binding"/>
    <property type="evidence" value="ECO:0007669"/>
    <property type="project" value="UniProtKB-KW"/>
</dbReference>
<keyword evidence="1" id="KW-0863">Zinc-finger</keyword>
<accession>A0AA88XGP0</accession>
<sequence length="214" mass="24549">MSDVYQWTKPCDFCSNVTEFHCNTCGDALCGTCSVIHRKSKATRHHVIVHSAEKIDPPSDKQMTCELHNGTRHQFWCEPCQEPACAHCVTSSHRGHQLNDITEVMKIRKDAINSEVNKIQQEDLEEWKSMLSKAKDMTRTYDEAMDSIDKSLLQQADDIHNVVDNVVDKRRTTLQRILRDAKNVLIHQEQTLEDGVKQVQLILLTVYKCTNLLS</sequence>
<dbReference type="Proteomes" id="UP001186944">
    <property type="component" value="Unassembled WGS sequence"/>
</dbReference>
<feature type="domain" description="B box-type" evidence="2">
    <location>
        <begin position="60"/>
        <end position="101"/>
    </location>
</feature>
<dbReference type="GO" id="GO:0061630">
    <property type="term" value="F:ubiquitin protein ligase activity"/>
    <property type="evidence" value="ECO:0007669"/>
    <property type="project" value="TreeGrafter"/>
</dbReference>
<proteinExistence type="predicted"/>
<dbReference type="InterPro" id="IPR047153">
    <property type="entry name" value="TRIM45/56/19-like"/>
</dbReference>
<dbReference type="SUPFAM" id="SSF57845">
    <property type="entry name" value="B-box zinc-binding domain"/>
    <property type="match status" value="1"/>
</dbReference>
<gene>
    <name evidence="3" type="ORF">FSP39_018845</name>
</gene>
<evidence type="ECO:0000259" key="2">
    <source>
        <dbReference type="PROSITE" id="PS50119"/>
    </source>
</evidence>
<dbReference type="Pfam" id="PF00643">
    <property type="entry name" value="zf-B_box"/>
    <property type="match status" value="1"/>
</dbReference>
<keyword evidence="1" id="KW-0479">Metal-binding</keyword>
<comment type="caution">
    <text evidence="3">The sequence shown here is derived from an EMBL/GenBank/DDBJ whole genome shotgun (WGS) entry which is preliminary data.</text>
</comment>
<evidence type="ECO:0000256" key="1">
    <source>
        <dbReference type="PROSITE-ProRule" id="PRU00024"/>
    </source>
</evidence>
<evidence type="ECO:0000313" key="3">
    <source>
        <dbReference type="EMBL" id="KAK3084781.1"/>
    </source>
</evidence>
<dbReference type="AlphaFoldDB" id="A0AA88XGP0"/>
<dbReference type="CDD" id="cd19757">
    <property type="entry name" value="Bbox1"/>
    <property type="match status" value="1"/>
</dbReference>
<protein>
    <recommendedName>
        <fullName evidence="2">B box-type domain-containing protein</fullName>
    </recommendedName>
</protein>
<dbReference type="PANTHER" id="PTHR25462">
    <property type="entry name" value="BONUS, ISOFORM C-RELATED"/>
    <property type="match status" value="1"/>
</dbReference>
<dbReference type="Gene3D" id="3.30.160.60">
    <property type="entry name" value="Classic Zinc Finger"/>
    <property type="match status" value="1"/>
</dbReference>
<dbReference type="SMART" id="SM00336">
    <property type="entry name" value="BBOX"/>
    <property type="match status" value="2"/>
</dbReference>
<name>A0AA88XGP0_PINIB</name>
<dbReference type="InterPro" id="IPR000315">
    <property type="entry name" value="Znf_B-box"/>
</dbReference>
<dbReference type="PANTHER" id="PTHR25462:SF296">
    <property type="entry name" value="MEIOTIC P26, ISOFORM F"/>
    <property type="match status" value="1"/>
</dbReference>
<keyword evidence="4" id="KW-1185">Reference proteome</keyword>
<evidence type="ECO:0000313" key="4">
    <source>
        <dbReference type="Proteomes" id="UP001186944"/>
    </source>
</evidence>
<reference evidence="3" key="1">
    <citation type="submission" date="2019-08" db="EMBL/GenBank/DDBJ databases">
        <title>The improved chromosome-level genome for the pearl oyster Pinctada fucata martensii using PacBio sequencing and Hi-C.</title>
        <authorList>
            <person name="Zheng Z."/>
        </authorList>
    </citation>
    <scope>NUCLEOTIDE SEQUENCE</scope>
    <source>
        <strain evidence="3">ZZ-2019</strain>
        <tissue evidence="3">Adductor muscle</tissue>
    </source>
</reference>
<keyword evidence="1" id="KW-0862">Zinc</keyword>